<evidence type="ECO:0000256" key="1">
    <source>
        <dbReference type="SAM" id="Phobius"/>
    </source>
</evidence>
<gene>
    <name evidence="2" type="ORF">A2024_00165</name>
</gene>
<organism evidence="2 3">
    <name type="scientific">Candidatus Edwardsbacteria bacterium GWF2_54_11</name>
    <dbReference type="NCBI Taxonomy" id="1817851"/>
    <lineage>
        <taxon>Bacteria</taxon>
        <taxon>Candidatus Edwardsiibacteriota</taxon>
    </lineage>
</organism>
<feature type="transmembrane region" description="Helical" evidence="1">
    <location>
        <begin position="22"/>
        <end position="39"/>
    </location>
</feature>
<dbReference type="AlphaFoldDB" id="A0A1F5RG20"/>
<dbReference type="PANTHER" id="PTHR36007">
    <property type="entry name" value="TRANSPORT PROTEIN-RELATED"/>
    <property type="match status" value="1"/>
</dbReference>
<dbReference type="InterPro" id="IPR009577">
    <property type="entry name" value="Sm_multidrug_ex"/>
</dbReference>
<keyword evidence="1" id="KW-0472">Membrane</keyword>
<accession>A0A1F5RG20</accession>
<sequence>MVSGCSVCWAGKEALVQQINSWGLPGWLVTMIIAMLPIFELRGAIPVAYQLLGIPIVPAVAFSVVGNLIPVVPILLFLGPVSGWLRKVPLFDRFFEWLFSRTRSRSDLVKKYEMVGLMLFVAVPLPVTGAWTGAVAAFLFGIKFWPALLFIGLGVLIAAGIVTALVLMGIWGAIIAGTVLSALAVSAAWGSFRKRKHV</sequence>
<name>A0A1F5RG20_9BACT</name>
<evidence type="ECO:0000313" key="2">
    <source>
        <dbReference type="EMBL" id="OGF13386.1"/>
    </source>
</evidence>
<dbReference type="PANTHER" id="PTHR36007:SF2">
    <property type="entry name" value="TRANSPORT PROTEIN-RELATED"/>
    <property type="match status" value="1"/>
</dbReference>
<keyword evidence="1" id="KW-0812">Transmembrane</keyword>
<evidence type="ECO:0008006" key="4">
    <source>
        <dbReference type="Google" id="ProtNLM"/>
    </source>
</evidence>
<feature type="transmembrane region" description="Helical" evidence="1">
    <location>
        <begin position="173"/>
        <end position="192"/>
    </location>
</feature>
<evidence type="ECO:0000313" key="3">
    <source>
        <dbReference type="Proteomes" id="UP000177230"/>
    </source>
</evidence>
<comment type="caution">
    <text evidence="2">The sequence shown here is derived from an EMBL/GenBank/DDBJ whole genome shotgun (WGS) entry which is preliminary data.</text>
</comment>
<protein>
    <recommendedName>
        <fullName evidence="4">Ligand-binding protein SH3</fullName>
    </recommendedName>
</protein>
<dbReference type="Proteomes" id="UP000177230">
    <property type="component" value="Unassembled WGS sequence"/>
</dbReference>
<proteinExistence type="predicted"/>
<dbReference type="EMBL" id="MFFM01000020">
    <property type="protein sequence ID" value="OGF13386.1"/>
    <property type="molecule type" value="Genomic_DNA"/>
</dbReference>
<keyword evidence="1" id="KW-1133">Transmembrane helix</keyword>
<feature type="transmembrane region" description="Helical" evidence="1">
    <location>
        <begin position="51"/>
        <end position="78"/>
    </location>
</feature>
<reference evidence="2 3" key="1">
    <citation type="journal article" date="2016" name="Nat. Commun.">
        <title>Thousands of microbial genomes shed light on interconnected biogeochemical processes in an aquifer system.</title>
        <authorList>
            <person name="Anantharaman K."/>
            <person name="Brown C.T."/>
            <person name="Hug L.A."/>
            <person name="Sharon I."/>
            <person name="Castelle C.J."/>
            <person name="Probst A.J."/>
            <person name="Thomas B.C."/>
            <person name="Singh A."/>
            <person name="Wilkins M.J."/>
            <person name="Karaoz U."/>
            <person name="Brodie E.L."/>
            <person name="Williams K.H."/>
            <person name="Hubbard S.S."/>
            <person name="Banfield J.F."/>
        </authorList>
    </citation>
    <scope>NUCLEOTIDE SEQUENCE [LARGE SCALE GENOMIC DNA]</scope>
</reference>
<feature type="transmembrane region" description="Helical" evidence="1">
    <location>
        <begin position="147"/>
        <end position="167"/>
    </location>
</feature>
<feature type="transmembrane region" description="Helical" evidence="1">
    <location>
        <begin position="114"/>
        <end position="140"/>
    </location>
</feature>
<dbReference type="Pfam" id="PF06695">
    <property type="entry name" value="Sm_multidrug_ex"/>
    <property type="match status" value="1"/>
</dbReference>